<organism evidence="11">
    <name type="scientific">Yucca filamentosa</name>
    <name type="common">Bear-grass</name>
    <name type="synonym">Adam's-needle</name>
    <dbReference type="NCBI Taxonomy" id="55960"/>
    <lineage>
        <taxon>Eukaryota</taxon>
        <taxon>Viridiplantae</taxon>
        <taxon>Streptophyta</taxon>
        <taxon>Embryophyta</taxon>
        <taxon>Tracheophyta</taxon>
        <taxon>Spermatophyta</taxon>
        <taxon>Magnoliopsida</taxon>
        <taxon>Liliopsida</taxon>
        <taxon>Asparagales</taxon>
        <taxon>Asparagaceae</taxon>
        <taxon>Agavoideae</taxon>
        <taxon>Yucca</taxon>
    </lineage>
</organism>
<accession>A0A0A7E808</accession>
<evidence type="ECO:0000256" key="8">
    <source>
        <dbReference type="RuleBase" id="RU362115"/>
    </source>
</evidence>
<dbReference type="GO" id="GO:0005737">
    <property type="term" value="C:cytoplasm"/>
    <property type="evidence" value="ECO:0007669"/>
    <property type="project" value="UniProtKB-ARBA"/>
</dbReference>
<evidence type="ECO:0000256" key="9">
    <source>
        <dbReference type="SAM" id="MobiDB-lite"/>
    </source>
</evidence>
<comment type="subcellular location">
    <subcellularLocation>
        <location evidence="2 8">Membrane</location>
        <topology evidence="2 8">Multi-pass membrane protein</topology>
    </subcellularLocation>
</comment>
<dbReference type="GO" id="GO:0012505">
    <property type="term" value="C:endomembrane system"/>
    <property type="evidence" value="ECO:0007669"/>
    <property type="project" value="UniProtKB-ARBA"/>
</dbReference>
<dbReference type="FunFam" id="1.20.1540.10:FF:000019">
    <property type="entry name" value="RHOMBOID-like protein"/>
    <property type="match status" value="1"/>
</dbReference>
<evidence type="ECO:0000256" key="4">
    <source>
        <dbReference type="ARBA" id="ARBA00022692"/>
    </source>
</evidence>
<feature type="transmembrane region" description="Helical" evidence="8">
    <location>
        <begin position="68"/>
        <end position="90"/>
    </location>
</feature>
<dbReference type="PANTHER" id="PTHR22936">
    <property type="entry name" value="RHOMBOID-RELATED"/>
    <property type="match status" value="1"/>
</dbReference>
<evidence type="ECO:0000313" key="11">
    <source>
        <dbReference type="EMBL" id="AIY60725.1"/>
    </source>
</evidence>
<protein>
    <recommendedName>
        <fullName evidence="8">RHOMBOID-like protein</fullName>
        <ecNumber evidence="8">3.4.21.105</ecNumber>
    </recommendedName>
</protein>
<evidence type="ECO:0000256" key="2">
    <source>
        <dbReference type="ARBA" id="ARBA00004141"/>
    </source>
</evidence>
<dbReference type="GO" id="GO:0004252">
    <property type="term" value="F:serine-type endopeptidase activity"/>
    <property type="evidence" value="ECO:0007669"/>
    <property type="project" value="InterPro"/>
</dbReference>
<evidence type="ECO:0000256" key="1">
    <source>
        <dbReference type="ARBA" id="ARBA00000156"/>
    </source>
</evidence>
<proteinExistence type="evidence at transcript level"/>
<feature type="transmembrane region" description="Helical" evidence="8">
    <location>
        <begin position="239"/>
        <end position="258"/>
    </location>
</feature>
<keyword evidence="5 8" id="KW-0378">Hydrolase</keyword>
<keyword evidence="6 8" id="KW-1133">Transmembrane helix</keyword>
<keyword evidence="8" id="KW-0645">Protease</keyword>
<keyword evidence="7 8" id="KW-0472">Membrane</keyword>
<evidence type="ECO:0000259" key="10">
    <source>
        <dbReference type="Pfam" id="PF01694"/>
    </source>
</evidence>
<dbReference type="PANTHER" id="PTHR22936:SF102">
    <property type="entry name" value="(WILD MALAYSIAN BANANA) HYPOTHETICAL PROTEIN"/>
    <property type="match status" value="1"/>
</dbReference>
<dbReference type="GO" id="GO:0006508">
    <property type="term" value="P:proteolysis"/>
    <property type="evidence" value="ECO:0007669"/>
    <property type="project" value="UniProtKB-KW"/>
</dbReference>
<feature type="transmembrane region" description="Helical" evidence="8">
    <location>
        <begin position="264"/>
        <end position="282"/>
    </location>
</feature>
<dbReference type="EC" id="3.4.21.105" evidence="8"/>
<reference evidence="11" key="1">
    <citation type="journal article" date="2014" name="New Phytol.">
        <title>Differential evolution of members of the rhomboid gene family with conservative and divergent patterns.</title>
        <authorList>
            <person name="Li Q."/>
            <person name="Zhang N."/>
            <person name="Zhang L."/>
            <person name="Ma H."/>
        </authorList>
    </citation>
    <scope>NUCLEOTIDE SEQUENCE</scope>
</reference>
<evidence type="ECO:0000256" key="5">
    <source>
        <dbReference type="ARBA" id="ARBA00022801"/>
    </source>
</evidence>
<dbReference type="InterPro" id="IPR022764">
    <property type="entry name" value="Peptidase_S54_rhomboid_dom"/>
</dbReference>
<dbReference type="InterPro" id="IPR035952">
    <property type="entry name" value="Rhomboid-like_sf"/>
</dbReference>
<evidence type="ECO:0000256" key="3">
    <source>
        <dbReference type="ARBA" id="ARBA00009045"/>
    </source>
</evidence>
<keyword evidence="4 8" id="KW-0812">Transmembrane</keyword>
<feature type="transmembrane region" description="Helical" evidence="8">
    <location>
        <begin position="154"/>
        <end position="175"/>
    </location>
</feature>
<evidence type="ECO:0000256" key="7">
    <source>
        <dbReference type="ARBA" id="ARBA00023136"/>
    </source>
</evidence>
<keyword evidence="8" id="KW-0720">Serine protease</keyword>
<evidence type="ECO:0000256" key="6">
    <source>
        <dbReference type="ARBA" id="ARBA00022989"/>
    </source>
</evidence>
<dbReference type="GO" id="GO:0016020">
    <property type="term" value="C:membrane"/>
    <property type="evidence" value="ECO:0007669"/>
    <property type="project" value="UniProtKB-SubCell"/>
</dbReference>
<dbReference type="AlphaFoldDB" id="A0A0A7E808"/>
<dbReference type="SUPFAM" id="SSF144091">
    <property type="entry name" value="Rhomboid-like"/>
    <property type="match status" value="1"/>
</dbReference>
<dbReference type="InterPro" id="IPR002610">
    <property type="entry name" value="Peptidase_S54_rhomboid-like"/>
</dbReference>
<feature type="domain" description="Peptidase S54 rhomboid" evidence="10">
    <location>
        <begin position="145"/>
        <end position="281"/>
    </location>
</feature>
<feature type="transmembrane region" description="Helical" evidence="8">
    <location>
        <begin position="187"/>
        <end position="205"/>
    </location>
</feature>
<feature type="transmembrane region" description="Helical" evidence="8">
    <location>
        <begin position="211"/>
        <end position="232"/>
    </location>
</feature>
<sequence length="408" mass="44775">MGRRGAPPSDEVEITVHHPRRGPPSPDTSPEGPHHGRRRSSSHSSQGQGQGQGGGRQKSDEFRPFRRWIPVLVPVFVVANIAMFAATMYVNDCPKSDTAAAPCFARGFLGRFSFQPLKENPLLGPSSATLLKMGGLQVNYATRKHEGWRLISCIWLHAGLVHVFANMLSLLFIGIRLEQEFGFLRIGPLYIISGVGGSLLSALFIESTIQVGASGALFGLLGAMLSEFITNWTIYANKFAALFSLVVIIAINLAVGLLPHVDNFAHIGGFITGFLLGIVLLIRPQFGYVNQKNAPLGSYTGSTKKPKYKIYQYVLWVISATLLIVWLIVGLIFFFRGVNGNKHCSWCHYLSCVPTSKWSCKARETSCDTSLSGNQLNLTCSDTQITETYFLYNPTDSQILQLCAQLCA</sequence>
<feature type="transmembrane region" description="Helical" evidence="8">
    <location>
        <begin position="313"/>
        <end position="335"/>
    </location>
</feature>
<comment type="catalytic activity">
    <reaction evidence="1 8">
        <text>Cleaves type-1 transmembrane domains using a catalytic dyad composed of serine and histidine that are contributed by different transmembrane domains.</text>
        <dbReference type="EC" id="3.4.21.105"/>
    </reaction>
</comment>
<comment type="similarity">
    <text evidence="3 8">Belongs to the peptidase S54 family.</text>
</comment>
<dbReference type="Gene3D" id="1.20.1540.10">
    <property type="entry name" value="Rhomboid-like"/>
    <property type="match status" value="1"/>
</dbReference>
<feature type="region of interest" description="Disordered" evidence="9">
    <location>
        <begin position="1"/>
        <end position="60"/>
    </location>
</feature>
<dbReference type="EMBL" id="KM823861">
    <property type="protein sequence ID" value="AIY60725.1"/>
    <property type="molecule type" value="mRNA"/>
</dbReference>
<dbReference type="Pfam" id="PF01694">
    <property type="entry name" value="Rhomboid"/>
    <property type="match status" value="1"/>
</dbReference>
<comment type="function">
    <text evidence="8">Serine protease involved in intramembrane proteolysis.</text>
</comment>
<name>A0A0A7E808_YUCFI</name>